<feature type="compositionally biased region" description="Basic and acidic residues" evidence="16">
    <location>
        <begin position="660"/>
        <end position="670"/>
    </location>
</feature>
<proteinExistence type="inferred from homology"/>
<dbReference type="InterPro" id="IPR003960">
    <property type="entry name" value="ATPase_AAA_CS"/>
</dbReference>
<name>A0A2T4UN12_9ACTN</name>
<dbReference type="CDD" id="cd19501">
    <property type="entry name" value="RecA-like_FtsH"/>
    <property type="match status" value="1"/>
</dbReference>
<keyword evidence="10 14" id="KW-1133">Transmembrane helix</keyword>
<keyword evidence="7 14" id="KW-0378">Hydrolase</keyword>
<dbReference type="HAMAP" id="MF_01458">
    <property type="entry name" value="FtsH"/>
    <property type="match status" value="1"/>
</dbReference>
<comment type="cofactor">
    <cofactor evidence="14">
        <name>Zn(2+)</name>
        <dbReference type="ChEBI" id="CHEBI:29105"/>
    </cofactor>
    <text evidence="14">Binds 1 zinc ion per subunit.</text>
</comment>
<dbReference type="Gene3D" id="3.40.50.300">
    <property type="entry name" value="P-loop containing nucleotide triphosphate hydrolases"/>
    <property type="match status" value="1"/>
</dbReference>
<dbReference type="InterPro" id="IPR027417">
    <property type="entry name" value="P-loop_NTPase"/>
</dbReference>
<evidence type="ECO:0000256" key="16">
    <source>
        <dbReference type="SAM" id="MobiDB-lite"/>
    </source>
</evidence>
<dbReference type="Pfam" id="PF00004">
    <property type="entry name" value="AAA"/>
    <property type="match status" value="1"/>
</dbReference>
<feature type="transmembrane region" description="Helical" evidence="14">
    <location>
        <begin position="38"/>
        <end position="58"/>
    </location>
</feature>
<comment type="caution">
    <text evidence="18">The sequence shown here is derived from an EMBL/GenBank/DDBJ whole genome shotgun (WGS) entry which is preliminary data.</text>
</comment>
<evidence type="ECO:0000256" key="9">
    <source>
        <dbReference type="ARBA" id="ARBA00022840"/>
    </source>
</evidence>
<evidence type="ECO:0000256" key="10">
    <source>
        <dbReference type="ARBA" id="ARBA00022989"/>
    </source>
</evidence>
<dbReference type="GO" id="GO:0005886">
    <property type="term" value="C:plasma membrane"/>
    <property type="evidence" value="ECO:0007669"/>
    <property type="project" value="UniProtKB-SubCell"/>
</dbReference>
<feature type="binding site" evidence="14">
    <location>
        <begin position="238"/>
        <end position="245"/>
    </location>
    <ligand>
        <name>ATP</name>
        <dbReference type="ChEBI" id="CHEBI:30616"/>
    </ligand>
</feature>
<keyword evidence="9 14" id="KW-0067">ATP-binding</keyword>
<dbReference type="AlphaFoldDB" id="A0A2T4UN12"/>
<feature type="transmembrane region" description="Helical" evidence="14">
    <location>
        <begin position="144"/>
        <end position="162"/>
    </location>
</feature>
<evidence type="ECO:0000256" key="11">
    <source>
        <dbReference type="ARBA" id="ARBA00023049"/>
    </source>
</evidence>
<evidence type="ECO:0000259" key="17">
    <source>
        <dbReference type="SMART" id="SM00382"/>
    </source>
</evidence>
<keyword evidence="14" id="KW-1003">Cell membrane</keyword>
<comment type="similarity">
    <text evidence="13 14">In the central section; belongs to the AAA ATPase family.</text>
</comment>
<gene>
    <name evidence="14" type="primary">ftsH</name>
    <name evidence="18" type="ORF">C7Y72_13810</name>
</gene>
<dbReference type="EMBL" id="PYYB01000001">
    <property type="protein sequence ID" value="PTL60632.1"/>
    <property type="molecule type" value="Genomic_DNA"/>
</dbReference>
<evidence type="ECO:0000256" key="1">
    <source>
        <dbReference type="ARBA" id="ARBA00004370"/>
    </source>
</evidence>
<evidence type="ECO:0000256" key="15">
    <source>
        <dbReference type="RuleBase" id="RU003651"/>
    </source>
</evidence>
<dbReference type="OrthoDB" id="9809379at2"/>
<dbReference type="EC" id="3.4.24.-" evidence="14"/>
<evidence type="ECO:0000256" key="6">
    <source>
        <dbReference type="ARBA" id="ARBA00022741"/>
    </source>
</evidence>
<comment type="similarity">
    <text evidence="15">Belongs to the AAA ATPase family.</text>
</comment>
<comment type="function">
    <text evidence="14">Acts as a processive, ATP-dependent zinc metallopeptidase for both cytoplasmic and membrane proteins. Plays a role in the quality control of integral membrane proteins.</text>
</comment>
<keyword evidence="18" id="KW-0132">Cell division</keyword>
<dbReference type="PANTHER" id="PTHR23076:SF97">
    <property type="entry name" value="ATP-DEPENDENT ZINC METALLOPROTEASE YME1L1"/>
    <property type="match status" value="1"/>
</dbReference>
<dbReference type="InterPro" id="IPR037219">
    <property type="entry name" value="Peptidase_M41-like"/>
</dbReference>
<dbReference type="SMART" id="SM00382">
    <property type="entry name" value="AAA"/>
    <property type="match status" value="1"/>
</dbReference>
<dbReference type="InterPro" id="IPR003593">
    <property type="entry name" value="AAA+_ATPase"/>
</dbReference>
<feature type="region of interest" description="Disordered" evidence="16">
    <location>
        <begin position="650"/>
        <end position="670"/>
    </location>
</feature>
<dbReference type="PANTHER" id="PTHR23076">
    <property type="entry name" value="METALLOPROTEASE M41 FTSH"/>
    <property type="match status" value="1"/>
</dbReference>
<evidence type="ECO:0000256" key="13">
    <source>
        <dbReference type="ARBA" id="ARBA00061570"/>
    </source>
</evidence>
<evidence type="ECO:0000313" key="18">
    <source>
        <dbReference type="EMBL" id="PTL60632.1"/>
    </source>
</evidence>
<evidence type="ECO:0000256" key="5">
    <source>
        <dbReference type="ARBA" id="ARBA00022723"/>
    </source>
</evidence>
<keyword evidence="12 14" id="KW-0472">Membrane</keyword>
<reference evidence="18 19" key="1">
    <citation type="submission" date="2018-03" db="EMBL/GenBank/DDBJ databases">
        <title>Aquarubrobacter algicola gen. nov., sp. nov., a novel actinobacterium isolated from shallow eutrophic lake during the end of cyanobacterial harmful algal blooms.</title>
        <authorList>
            <person name="Chun S.J."/>
        </authorList>
    </citation>
    <scope>NUCLEOTIDE SEQUENCE [LARGE SCALE GENOMIC DNA]</scope>
    <source>
        <strain evidence="18 19">Seoho-28</strain>
    </source>
</reference>
<evidence type="ECO:0000256" key="12">
    <source>
        <dbReference type="ARBA" id="ARBA00023136"/>
    </source>
</evidence>
<feature type="binding site" evidence="14">
    <location>
        <position position="463"/>
    </location>
    <ligand>
        <name>Zn(2+)</name>
        <dbReference type="ChEBI" id="CHEBI:29105"/>
        <note>catalytic</note>
    </ligand>
</feature>
<evidence type="ECO:0000256" key="2">
    <source>
        <dbReference type="ARBA" id="ARBA00010044"/>
    </source>
</evidence>
<dbReference type="RefSeq" id="WP_107569450.1">
    <property type="nucleotide sequence ID" value="NZ_PYYB01000001.1"/>
</dbReference>
<dbReference type="Pfam" id="PF17862">
    <property type="entry name" value="AAA_lid_3"/>
    <property type="match status" value="1"/>
</dbReference>
<keyword evidence="8 14" id="KW-0862">Zinc</keyword>
<keyword evidence="4 14" id="KW-0812">Transmembrane</keyword>
<protein>
    <recommendedName>
        <fullName evidence="14">ATP-dependent zinc metalloprotease FtsH</fullName>
        <ecNumber evidence="14">3.4.24.-</ecNumber>
    </recommendedName>
</protein>
<keyword evidence="11 14" id="KW-0482">Metalloprotease</keyword>
<dbReference type="InterPro" id="IPR000642">
    <property type="entry name" value="Peptidase_M41"/>
</dbReference>
<dbReference type="Gene3D" id="1.10.8.60">
    <property type="match status" value="1"/>
</dbReference>
<comment type="subunit">
    <text evidence="14">Homohexamer.</text>
</comment>
<feature type="binding site" evidence="14">
    <location>
        <position position="536"/>
    </location>
    <ligand>
        <name>Zn(2+)</name>
        <dbReference type="ChEBI" id="CHEBI:29105"/>
        <note>catalytic</note>
    </ligand>
</feature>
<accession>A0A2T4UN12</accession>
<keyword evidence="5 14" id="KW-0479">Metal-binding</keyword>
<evidence type="ECO:0000313" key="19">
    <source>
        <dbReference type="Proteomes" id="UP000240739"/>
    </source>
</evidence>
<dbReference type="Gene3D" id="1.20.58.760">
    <property type="entry name" value="Peptidase M41"/>
    <property type="match status" value="1"/>
</dbReference>
<dbReference type="SUPFAM" id="SSF140990">
    <property type="entry name" value="FtsH protease domain-like"/>
    <property type="match status" value="1"/>
</dbReference>
<dbReference type="InterPro" id="IPR005936">
    <property type="entry name" value="FtsH"/>
</dbReference>
<dbReference type="GO" id="GO:0004222">
    <property type="term" value="F:metalloendopeptidase activity"/>
    <property type="evidence" value="ECO:0007669"/>
    <property type="project" value="InterPro"/>
</dbReference>
<evidence type="ECO:0000256" key="4">
    <source>
        <dbReference type="ARBA" id="ARBA00022692"/>
    </source>
</evidence>
<dbReference type="SUPFAM" id="SSF52540">
    <property type="entry name" value="P-loop containing nucleoside triphosphate hydrolases"/>
    <property type="match status" value="1"/>
</dbReference>
<dbReference type="GO" id="GO:0008270">
    <property type="term" value="F:zinc ion binding"/>
    <property type="evidence" value="ECO:0007669"/>
    <property type="project" value="UniProtKB-UniRule"/>
</dbReference>
<evidence type="ECO:0000256" key="8">
    <source>
        <dbReference type="ARBA" id="ARBA00022833"/>
    </source>
</evidence>
<evidence type="ECO:0000256" key="14">
    <source>
        <dbReference type="HAMAP-Rule" id="MF_01458"/>
    </source>
</evidence>
<dbReference type="InterPro" id="IPR041569">
    <property type="entry name" value="AAA_lid_3"/>
</dbReference>
<feature type="binding site" evidence="14">
    <location>
        <position position="459"/>
    </location>
    <ligand>
        <name>Zn(2+)</name>
        <dbReference type="ChEBI" id="CHEBI:29105"/>
        <note>catalytic</note>
    </ligand>
</feature>
<dbReference type="FunFam" id="1.10.8.60:FF:000001">
    <property type="entry name" value="ATP-dependent zinc metalloprotease FtsH"/>
    <property type="match status" value="1"/>
</dbReference>
<dbReference type="GO" id="GO:0030163">
    <property type="term" value="P:protein catabolic process"/>
    <property type="evidence" value="ECO:0007669"/>
    <property type="project" value="UniProtKB-UniRule"/>
</dbReference>
<dbReference type="FunFam" id="3.40.50.300:FF:000001">
    <property type="entry name" value="ATP-dependent zinc metalloprotease FtsH"/>
    <property type="match status" value="1"/>
</dbReference>
<comment type="subcellular location">
    <subcellularLocation>
        <location evidence="14">Cell membrane</location>
        <topology evidence="14">Multi-pass membrane protein</topology>
        <orientation evidence="14">Cytoplasmic side</orientation>
    </subcellularLocation>
    <subcellularLocation>
        <location evidence="1">Membrane</location>
    </subcellularLocation>
</comment>
<dbReference type="InterPro" id="IPR003959">
    <property type="entry name" value="ATPase_AAA_core"/>
</dbReference>
<dbReference type="GO" id="GO:0006508">
    <property type="term" value="P:proteolysis"/>
    <property type="evidence" value="ECO:0007669"/>
    <property type="project" value="UniProtKB-KW"/>
</dbReference>
<dbReference type="PROSITE" id="PS00674">
    <property type="entry name" value="AAA"/>
    <property type="match status" value="1"/>
</dbReference>
<keyword evidence="3 14" id="KW-0645">Protease</keyword>
<organism evidence="18 19">
    <name type="scientific">Paraconexibacter algicola</name>
    <dbReference type="NCBI Taxonomy" id="2133960"/>
    <lineage>
        <taxon>Bacteria</taxon>
        <taxon>Bacillati</taxon>
        <taxon>Actinomycetota</taxon>
        <taxon>Thermoleophilia</taxon>
        <taxon>Solirubrobacterales</taxon>
        <taxon>Paraconexibacteraceae</taxon>
        <taxon>Paraconexibacter</taxon>
    </lineage>
</organism>
<dbReference type="Pfam" id="PF01434">
    <property type="entry name" value="Peptidase_M41"/>
    <property type="match status" value="1"/>
</dbReference>
<evidence type="ECO:0000256" key="3">
    <source>
        <dbReference type="ARBA" id="ARBA00022670"/>
    </source>
</evidence>
<evidence type="ECO:0000256" key="7">
    <source>
        <dbReference type="ARBA" id="ARBA00022801"/>
    </source>
</evidence>
<dbReference type="GO" id="GO:0051301">
    <property type="term" value="P:cell division"/>
    <property type="evidence" value="ECO:0007669"/>
    <property type="project" value="UniProtKB-KW"/>
</dbReference>
<feature type="domain" description="AAA+ ATPase" evidence="17">
    <location>
        <begin position="230"/>
        <end position="369"/>
    </location>
</feature>
<dbReference type="GO" id="GO:0005524">
    <property type="term" value="F:ATP binding"/>
    <property type="evidence" value="ECO:0007669"/>
    <property type="project" value="UniProtKB-UniRule"/>
</dbReference>
<feature type="active site" evidence="14">
    <location>
        <position position="460"/>
    </location>
</feature>
<comment type="similarity">
    <text evidence="2 14">In the C-terminal section; belongs to the peptidase M41 family.</text>
</comment>
<dbReference type="GO" id="GO:0004176">
    <property type="term" value="F:ATP-dependent peptidase activity"/>
    <property type="evidence" value="ECO:0007669"/>
    <property type="project" value="InterPro"/>
</dbReference>
<dbReference type="Proteomes" id="UP000240739">
    <property type="component" value="Unassembled WGS sequence"/>
</dbReference>
<keyword evidence="6 14" id="KW-0547">Nucleotide-binding</keyword>
<sequence length="670" mass="70899">MSQPSKSSRPHLGQRSNPVLTVAKDVGTALRTFLLRDLLATFLLLASIALTITFFSLLDSTRPESPGQRAPLSAIVNLAEAGLITNATLLDHDSVVAVRTRSDLRLYAPYPASNAQTQSLFRTLDEGGAAVTVDQQSFKGERQVIVQFLVPILLLVALFAFFTKLMNDGGAGGIAAFSNIGRKGKKKGKGTAHKVTFDDIAGVPDAVAELREIRDYLADPGKYVALGAGAPKGVLLVGPPGTGKTLLAKAVAGEADATFFSMSGSDFVESLVGVGAARVRDLFAKARKASPAIVFIDELDAAGRKRGAGIGQGNDEREQTLNQLLVEMDGFGGDAGLVVLGATNRPDILDDALLRPGRFDRQVTVDTPDVFGREAILGLYGSKKPLAPDVDLGEIAKLTPGFSGAELANVMNEAALLTVREGREKIDQRTLEEAIDRVIAGPAKPHALTEHERWLIAIHESSHAVVTRAVGQTVVAQKLSVVARGRQLGTSAAMMGDRDAVVQQEPDLQRQLVSIVAGAAGEQMVFGCLSTGVHDDLHAATAIARSMVTSYGMSDALGPVTIGEKQGQVFLGASLQDLGSVGAATLDLIDREVERIVADAKARAEHVLDRNRQALDETARALLEHETLSGHALDAVLATVTPMPVEELRHITAGRPPQEPARDEDPQRGA</sequence>
<keyword evidence="18" id="KW-0131">Cell cycle</keyword>
<dbReference type="GO" id="GO:0016887">
    <property type="term" value="F:ATP hydrolysis activity"/>
    <property type="evidence" value="ECO:0007669"/>
    <property type="project" value="UniProtKB-UniRule"/>
</dbReference>
<dbReference type="NCBIfam" id="TIGR01241">
    <property type="entry name" value="FtsH_fam"/>
    <property type="match status" value="1"/>
</dbReference>
<keyword evidence="19" id="KW-1185">Reference proteome</keyword>